<evidence type="ECO:0000256" key="1">
    <source>
        <dbReference type="SAM" id="SignalP"/>
    </source>
</evidence>
<evidence type="ECO:0000313" key="4">
    <source>
        <dbReference type="Proteomes" id="UP000248584"/>
    </source>
</evidence>
<gene>
    <name evidence="3" type="ORF">LX97_01975</name>
</gene>
<dbReference type="Pfam" id="PF12969">
    <property type="entry name" value="DUF3857"/>
    <property type="match status" value="1"/>
</dbReference>
<feature type="chain" id="PRO_5046208253" evidence="1">
    <location>
        <begin position="20"/>
        <end position="724"/>
    </location>
</feature>
<dbReference type="EMBL" id="QKZR01000003">
    <property type="protein sequence ID" value="PZX39621.1"/>
    <property type="molecule type" value="Genomic_DNA"/>
</dbReference>
<protein>
    <submittedName>
        <fullName evidence="3">Uncharacterized protein DUF3857</fullName>
    </submittedName>
</protein>
<evidence type="ECO:0000313" key="3">
    <source>
        <dbReference type="EMBL" id="PZX39621.1"/>
    </source>
</evidence>
<dbReference type="InterPro" id="IPR024618">
    <property type="entry name" value="DUF3857"/>
</dbReference>
<comment type="caution">
    <text evidence="3">The sequence shown here is derived from an EMBL/GenBank/DDBJ whole genome shotgun (WGS) entry which is preliminary data.</text>
</comment>
<keyword evidence="1" id="KW-0732">Signal</keyword>
<dbReference type="Gene3D" id="2.60.120.1130">
    <property type="match status" value="1"/>
</dbReference>
<proteinExistence type="predicted"/>
<feature type="signal peptide" evidence="1">
    <location>
        <begin position="1"/>
        <end position="19"/>
    </location>
</feature>
<name>A0ABX5PX63_9FLAO</name>
<feature type="domain" description="DUF3857" evidence="2">
    <location>
        <begin position="76"/>
        <end position="234"/>
    </location>
</feature>
<reference evidence="3 4" key="1">
    <citation type="submission" date="2018-06" db="EMBL/GenBank/DDBJ databases">
        <title>Genomic Encyclopedia of Archaeal and Bacterial Type Strains, Phase II (KMG-II): from individual species to whole genera.</title>
        <authorList>
            <person name="Goeker M."/>
        </authorList>
    </citation>
    <scope>NUCLEOTIDE SEQUENCE [LARGE SCALE GENOMIC DNA]</scope>
    <source>
        <strain evidence="3 4">DSM 17205</strain>
    </source>
</reference>
<accession>A0ABX5PX63</accession>
<dbReference type="Proteomes" id="UP000248584">
    <property type="component" value="Unassembled WGS sequence"/>
</dbReference>
<evidence type="ECO:0000259" key="2">
    <source>
        <dbReference type="Pfam" id="PF12969"/>
    </source>
</evidence>
<organism evidence="3 4">
    <name type="scientific">Nonlabens dokdonensis</name>
    <dbReference type="NCBI Taxonomy" id="328515"/>
    <lineage>
        <taxon>Bacteria</taxon>
        <taxon>Pseudomonadati</taxon>
        <taxon>Bacteroidota</taxon>
        <taxon>Flavobacteriia</taxon>
        <taxon>Flavobacteriales</taxon>
        <taxon>Flavobacteriaceae</taxon>
        <taxon>Nonlabens</taxon>
    </lineage>
</organism>
<dbReference type="RefSeq" id="WP_015363346.1">
    <property type="nucleotide sequence ID" value="NZ_QKZR01000003.1"/>
</dbReference>
<sequence>MKTLLPAIAALFLCAFSYAQDREELEERFWKDSGETIIKKSIPAEWEKESAVILTDDRYYQYINNGSTVYFTSSKHELIKIQDQSSLEGFSEIKLNKDSKVSFFWSTYSKNETVIGIRLIKPDASVVVIDIEKEEIVEDDIRKIAIPNLEIGDIIDFFIYTKNKEKESDGLEVYPAIETPIKDDYPIVDYRIAMEVENDFFLNMNTYNGAPAVKEEPTDRGATKMYVVEAKNVDKLETKRWYFPLAEEPSVKIQVAFARMNRNEKYAPIFKGEDGERKATVTEEDVLDFYDRKFYKVSKKMANDVYDYVDELNLKTKEEKFRAALEWIRFHKNTKYFEGVFAYQAELIGPQPSPRCYEYYFGRFENSTQVINLLRALCLKLDVDYDILMAQPRFDGKMKDLLIKANARTGIRINTPTPLYFFTYSENMTMDRFPDVLEGAEVFVGTVEKNKRITSLKTETLPVSTADENIYKEDITLSLTDDKKNLKLSRTSEANGHHIEDHIYSWISWVDFLGEDYEQFPEEDHFYDCGRKKTVKNNTASFQSLRDKTKETYLKNREEAAEKEWSAEVENYTSEIVQSGRYGSKNPLIIKDSFTIQDNYIKKAGPNYIIEIGKFIGGQVEIESKERDRKVDIYLDHATKYIYNIDLVIPDGYTVKGIDKLNQSIDNATGGFTTKAVVEGNLLKLTTVKTYKKNYLKAAEWSQMLPWLDAAFEFNQAKVLLEKA</sequence>
<keyword evidence="4" id="KW-1185">Reference proteome</keyword>